<comment type="caution">
    <text evidence="2">The sequence shown here is derived from an EMBL/GenBank/DDBJ whole genome shotgun (WGS) entry which is preliminary data.</text>
</comment>
<dbReference type="Gene3D" id="3.40.250.10">
    <property type="entry name" value="Rhodanese-like domain"/>
    <property type="match status" value="1"/>
</dbReference>
<evidence type="ECO:0000259" key="1">
    <source>
        <dbReference type="PROSITE" id="PS50206"/>
    </source>
</evidence>
<gene>
    <name evidence="2" type="ORF">Asru_0337_02</name>
</gene>
<proteinExistence type="predicted"/>
<name>A0A0D6P732_9PROT</name>
<keyword evidence="3" id="KW-1185">Reference proteome</keyword>
<evidence type="ECO:0000313" key="3">
    <source>
        <dbReference type="Proteomes" id="UP000032680"/>
    </source>
</evidence>
<accession>A0A0D6P732</accession>
<dbReference type="PROSITE" id="PS50206">
    <property type="entry name" value="RHODANESE_3"/>
    <property type="match status" value="1"/>
</dbReference>
<dbReference type="PANTHER" id="PTHR47377">
    <property type="entry name" value="RHODANESE-LIKE DOMAIN-CONTAINING PROTEIN 4, CHLOROPLASTIC"/>
    <property type="match status" value="1"/>
</dbReference>
<dbReference type="PANTHER" id="PTHR47377:SF1">
    <property type="entry name" value="RHODANESE-LIKE DOMAIN-CONTAINING PROTEIN 4, CHLOROPLASTIC"/>
    <property type="match status" value="1"/>
</dbReference>
<dbReference type="InterPro" id="IPR044240">
    <property type="entry name" value="STR4-like"/>
</dbReference>
<protein>
    <recommendedName>
        <fullName evidence="1">Rhodanese domain-containing protein</fullName>
    </recommendedName>
</protein>
<feature type="domain" description="Rhodanese" evidence="1">
    <location>
        <begin position="16"/>
        <end position="122"/>
    </location>
</feature>
<organism evidence="2 3">
    <name type="scientific">Acidisphaera rubrifaciens HS-AP3</name>
    <dbReference type="NCBI Taxonomy" id="1231350"/>
    <lineage>
        <taxon>Bacteria</taxon>
        <taxon>Pseudomonadati</taxon>
        <taxon>Pseudomonadota</taxon>
        <taxon>Alphaproteobacteria</taxon>
        <taxon>Acetobacterales</taxon>
        <taxon>Acetobacteraceae</taxon>
        <taxon>Acidisphaera</taxon>
    </lineage>
</organism>
<dbReference type="RefSeq" id="WP_048861587.1">
    <property type="nucleotide sequence ID" value="NZ_BANB01000337.1"/>
</dbReference>
<sequence length="136" mass="14658">MLEHVTPAQAWEALQSNPDAHLVDVRTEAEWIFVGLPDLAACGKQTLLIQWQVYPTMQLNPRFAGDLASAGLTPGHHIFFICRSGARSAAAAMAASEAGMTQVYNVADGFEGPMDAEGHRGALAGWKASGLPWRQR</sequence>
<dbReference type="EMBL" id="BANB01000337">
    <property type="protein sequence ID" value="GAN77487.1"/>
    <property type="molecule type" value="Genomic_DNA"/>
</dbReference>
<evidence type="ECO:0000313" key="2">
    <source>
        <dbReference type="EMBL" id="GAN77487.1"/>
    </source>
</evidence>
<dbReference type="SUPFAM" id="SSF52821">
    <property type="entry name" value="Rhodanese/Cell cycle control phosphatase"/>
    <property type="match status" value="1"/>
</dbReference>
<dbReference type="Proteomes" id="UP000032680">
    <property type="component" value="Unassembled WGS sequence"/>
</dbReference>
<dbReference type="AlphaFoldDB" id="A0A0D6P732"/>
<dbReference type="OrthoDB" id="9815890at2"/>
<dbReference type="Pfam" id="PF00581">
    <property type="entry name" value="Rhodanese"/>
    <property type="match status" value="1"/>
</dbReference>
<dbReference type="InterPro" id="IPR036873">
    <property type="entry name" value="Rhodanese-like_dom_sf"/>
</dbReference>
<reference evidence="2 3" key="1">
    <citation type="submission" date="2012-11" db="EMBL/GenBank/DDBJ databases">
        <title>Whole genome sequence of Acidisphaera rubrifaciens HS-AP3.</title>
        <authorList>
            <person name="Azuma Y."/>
            <person name="Higashiura N."/>
            <person name="Hirakawa H."/>
            <person name="Matsushita K."/>
        </authorList>
    </citation>
    <scope>NUCLEOTIDE SEQUENCE [LARGE SCALE GENOMIC DNA]</scope>
    <source>
        <strain evidence="2 3">HS-AP3</strain>
    </source>
</reference>
<dbReference type="SMART" id="SM00450">
    <property type="entry name" value="RHOD"/>
    <property type="match status" value="1"/>
</dbReference>
<dbReference type="InterPro" id="IPR001763">
    <property type="entry name" value="Rhodanese-like_dom"/>
</dbReference>